<dbReference type="Gene3D" id="3.60.21.10">
    <property type="match status" value="1"/>
</dbReference>
<dbReference type="AlphaFoldDB" id="A0A4P9XPB8"/>
<organism evidence="3 4">
    <name type="scientific">Thamnocephalis sphaerospora</name>
    <dbReference type="NCBI Taxonomy" id="78915"/>
    <lineage>
        <taxon>Eukaryota</taxon>
        <taxon>Fungi</taxon>
        <taxon>Fungi incertae sedis</taxon>
        <taxon>Zoopagomycota</taxon>
        <taxon>Zoopagomycotina</taxon>
        <taxon>Zoopagomycetes</taxon>
        <taxon>Zoopagales</taxon>
        <taxon>Sigmoideomycetaceae</taxon>
        <taxon>Thamnocephalis</taxon>
    </lineage>
</organism>
<dbReference type="EMBL" id="KZ992666">
    <property type="protein sequence ID" value="RKP07847.1"/>
    <property type="molecule type" value="Genomic_DNA"/>
</dbReference>
<dbReference type="Pfam" id="PF24384">
    <property type="entry name" value="Ig_TMM62"/>
    <property type="match status" value="1"/>
</dbReference>
<evidence type="ECO:0000259" key="1">
    <source>
        <dbReference type="Pfam" id="PF00149"/>
    </source>
</evidence>
<feature type="domain" description="Calcineurin-like phosphoesterase" evidence="1">
    <location>
        <begin position="2"/>
        <end position="112"/>
    </location>
</feature>
<dbReference type="InterPro" id="IPR004843">
    <property type="entry name" value="Calcineurin-like_PHP"/>
</dbReference>
<dbReference type="Pfam" id="PF00149">
    <property type="entry name" value="Metallophos"/>
    <property type="match status" value="1"/>
</dbReference>
<gene>
    <name evidence="3" type="ORF">THASP1DRAFT_16473</name>
</gene>
<protein>
    <submittedName>
        <fullName evidence="3">Uncharacterized protein</fullName>
    </submittedName>
</protein>
<feature type="non-terminal residue" evidence="3">
    <location>
        <position position="1"/>
    </location>
</feature>
<keyword evidence="4" id="KW-1185">Reference proteome</keyword>
<dbReference type="STRING" id="78915.A0A4P9XPB8"/>
<dbReference type="Gene3D" id="2.60.40.10">
    <property type="entry name" value="Immunoglobulins"/>
    <property type="match status" value="1"/>
</dbReference>
<reference evidence="4" key="1">
    <citation type="journal article" date="2018" name="Nat. Microbiol.">
        <title>Leveraging single-cell genomics to expand the fungal tree of life.</title>
        <authorList>
            <person name="Ahrendt S.R."/>
            <person name="Quandt C.A."/>
            <person name="Ciobanu D."/>
            <person name="Clum A."/>
            <person name="Salamov A."/>
            <person name="Andreopoulos B."/>
            <person name="Cheng J.F."/>
            <person name="Woyke T."/>
            <person name="Pelin A."/>
            <person name="Henrissat B."/>
            <person name="Reynolds N.K."/>
            <person name="Benny G.L."/>
            <person name="Smith M.E."/>
            <person name="James T.Y."/>
            <person name="Grigoriev I.V."/>
        </authorList>
    </citation>
    <scope>NUCLEOTIDE SEQUENCE [LARGE SCALE GENOMIC DNA]</scope>
    <source>
        <strain evidence="4">RSA 1356</strain>
    </source>
</reference>
<evidence type="ECO:0000313" key="3">
    <source>
        <dbReference type="EMBL" id="RKP07847.1"/>
    </source>
</evidence>
<evidence type="ECO:0000313" key="4">
    <source>
        <dbReference type="Proteomes" id="UP000271241"/>
    </source>
</evidence>
<dbReference type="SUPFAM" id="SSF56300">
    <property type="entry name" value="Metallo-dependent phosphatases"/>
    <property type="match status" value="1"/>
</dbReference>
<accession>A0A4P9XPB8</accession>
<dbReference type="PANTHER" id="PTHR14795">
    <property type="entry name" value="HELICASE RELATED"/>
    <property type="match status" value="1"/>
</dbReference>
<dbReference type="InterPro" id="IPR013783">
    <property type="entry name" value="Ig-like_fold"/>
</dbReference>
<dbReference type="OrthoDB" id="45365at2759"/>
<feature type="domain" description="TMEM62 Ig-like" evidence="2">
    <location>
        <begin position="255"/>
        <end position="369"/>
    </location>
</feature>
<dbReference type="GO" id="GO:0016787">
    <property type="term" value="F:hydrolase activity"/>
    <property type="evidence" value="ECO:0007669"/>
    <property type="project" value="InterPro"/>
</dbReference>
<name>A0A4P9XPB8_9FUNG</name>
<dbReference type="Proteomes" id="UP000271241">
    <property type="component" value="Unassembled WGS sequence"/>
</dbReference>
<dbReference type="InterPro" id="IPR029052">
    <property type="entry name" value="Metallo-depent_PP-like"/>
</dbReference>
<sequence length="401" mass="44915">QVTDLHVSRYHTVGGIAHLMHFLRTTLPLISPSMVVATGDLTDAKSEVEKAGVQFEDEWQTYHRLLKESGALDKAGGQFWHDLRGNHDCFSVPDWSHRRNFYRKYGASPNRTGWAFDMQQSYGRYTFVAADGCPQPGPGRLYNFFGYLDTADMDTFAARIDSARTANHTIMLNHYPVTTMVFGATSDGRGLGDMLQGYKPTGFMELELPDLKLTASYRVLAVDHDLISIADRLLELPEIPYPITSVELPEKLPSSPVVLITNPKDARYALPQHEPLARIRRSTHIRALVFADADVREVQVWLDGERKDDMRYSGTGTRDGSPGSFIPLWTAAWNAADFDDGRAHQLRVVVVDAQGRTGEDSTTFRVDGERETLHAGVSGFIIQSDLEHFVSLLQRVFDAAR</sequence>
<proteinExistence type="predicted"/>
<dbReference type="InterPro" id="IPR056229">
    <property type="entry name" value="Ig_TMM62"/>
</dbReference>
<evidence type="ECO:0000259" key="2">
    <source>
        <dbReference type="Pfam" id="PF24384"/>
    </source>
</evidence>
<dbReference type="PANTHER" id="PTHR14795:SF0">
    <property type="entry name" value="TRANSMEMBRANE PROTEIN 62"/>
    <property type="match status" value="1"/>
</dbReference>